<dbReference type="GO" id="GO:0005975">
    <property type="term" value="P:carbohydrate metabolic process"/>
    <property type="evidence" value="ECO:0007669"/>
    <property type="project" value="InterPro"/>
</dbReference>
<dbReference type="OrthoDB" id="5835829at2759"/>
<dbReference type="InterPro" id="IPR002213">
    <property type="entry name" value="UDP_glucos_trans"/>
</dbReference>
<dbReference type="GO" id="GO:0012505">
    <property type="term" value="C:endomembrane system"/>
    <property type="evidence" value="ECO:0007669"/>
    <property type="project" value="UniProtKB-SubCell"/>
</dbReference>
<dbReference type="Pfam" id="PF03033">
    <property type="entry name" value="Glyco_transf_28"/>
    <property type="match status" value="1"/>
</dbReference>
<accession>A0A5N6UGF2</accession>
<feature type="domain" description="Erythromycin biosynthesis protein CIII-like C-terminal" evidence="6">
    <location>
        <begin position="369"/>
        <end position="460"/>
    </location>
</feature>
<dbReference type="InterPro" id="IPR004276">
    <property type="entry name" value="GlycoTrans_28_N"/>
</dbReference>
<dbReference type="AlphaFoldDB" id="A0A5N6UGF2"/>
<organism evidence="7 8">
    <name type="scientific">Aspergillus tamarii</name>
    <dbReference type="NCBI Taxonomy" id="41984"/>
    <lineage>
        <taxon>Eukaryota</taxon>
        <taxon>Fungi</taxon>
        <taxon>Dikarya</taxon>
        <taxon>Ascomycota</taxon>
        <taxon>Pezizomycotina</taxon>
        <taxon>Eurotiomycetes</taxon>
        <taxon>Eurotiomycetidae</taxon>
        <taxon>Eurotiales</taxon>
        <taxon>Aspergillaceae</taxon>
        <taxon>Aspergillus</taxon>
        <taxon>Aspergillus subgen. Circumdati</taxon>
    </lineage>
</organism>
<feature type="domain" description="Glycosyltransferase family 28 N-terminal" evidence="5">
    <location>
        <begin position="72"/>
        <end position="219"/>
    </location>
</feature>
<evidence type="ECO:0000313" key="8">
    <source>
        <dbReference type="Proteomes" id="UP000326950"/>
    </source>
</evidence>
<feature type="compositionally biased region" description="Low complexity" evidence="4">
    <location>
        <begin position="583"/>
        <end position="609"/>
    </location>
</feature>
<name>A0A5N6UGF2_ASPTM</name>
<dbReference type="GO" id="GO:0016906">
    <property type="term" value="F:sterol 3-beta-glucosyltransferase activity"/>
    <property type="evidence" value="ECO:0007669"/>
    <property type="project" value="UniProtKB-ARBA"/>
</dbReference>
<dbReference type="InterPro" id="IPR010610">
    <property type="entry name" value="EryCIII-like_C"/>
</dbReference>
<dbReference type="FunFam" id="3.40.50.2000:FF:000009">
    <property type="entry name" value="Sterol 3-beta-glucosyltransferase UGT80A2"/>
    <property type="match status" value="1"/>
</dbReference>
<protein>
    <submittedName>
        <fullName evidence="7">Uncharacterized protein</fullName>
    </submittedName>
</protein>
<dbReference type="Pfam" id="PF06722">
    <property type="entry name" value="EryCIII-like_C"/>
    <property type="match status" value="1"/>
</dbReference>
<comment type="subcellular location">
    <subcellularLocation>
        <location evidence="1">Endomembrane system</location>
        <topology evidence="1">Peripheral membrane protein</topology>
    </subcellularLocation>
</comment>
<dbReference type="EMBL" id="ML738717">
    <property type="protein sequence ID" value="KAE8157658.1"/>
    <property type="molecule type" value="Genomic_DNA"/>
</dbReference>
<evidence type="ECO:0000259" key="5">
    <source>
        <dbReference type="Pfam" id="PF03033"/>
    </source>
</evidence>
<dbReference type="GO" id="GO:0006629">
    <property type="term" value="P:lipid metabolic process"/>
    <property type="evidence" value="ECO:0007669"/>
    <property type="project" value="UniProtKB-KW"/>
</dbReference>
<keyword evidence="2" id="KW-0808">Transferase</keyword>
<gene>
    <name evidence="7" type="ORF">BDV40DRAFT_304943</name>
</gene>
<evidence type="ECO:0000256" key="4">
    <source>
        <dbReference type="SAM" id="MobiDB-lite"/>
    </source>
</evidence>
<feature type="region of interest" description="Disordered" evidence="4">
    <location>
        <begin position="1"/>
        <end position="20"/>
    </location>
</feature>
<keyword evidence="8" id="KW-1185">Reference proteome</keyword>
<dbReference type="SUPFAM" id="SSF53756">
    <property type="entry name" value="UDP-Glycosyltransferase/glycogen phosphorylase"/>
    <property type="match status" value="1"/>
</dbReference>
<dbReference type="Gene3D" id="3.40.50.2000">
    <property type="entry name" value="Glycogen Phosphorylase B"/>
    <property type="match status" value="2"/>
</dbReference>
<proteinExistence type="predicted"/>
<dbReference type="Proteomes" id="UP000326950">
    <property type="component" value="Unassembled WGS sequence"/>
</dbReference>
<evidence type="ECO:0000256" key="1">
    <source>
        <dbReference type="ARBA" id="ARBA00004184"/>
    </source>
</evidence>
<evidence type="ECO:0000313" key="7">
    <source>
        <dbReference type="EMBL" id="KAE8157658.1"/>
    </source>
</evidence>
<evidence type="ECO:0000256" key="2">
    <source>
        <dbReference type="ARBA" id="ARBA00022679"/>
    </source>
</evidence>
<reference evidence="7 8" key="1">
    <citation type="submission" date="2019-04" db="EMBL/GenBank/DDBJ databases">
        <title>Friends and foes A comparative genomics study of 23 Aspergillus species from section Flavi.</title>
        <authorList>
            <consortium name="DOE Joint Genome Institute"/>
            <person name="Kjaerbolling I."/>
            <person name="Vesth T."/>
            <person name="Frisvad J.C."/>
            <person name="Nybo J.L."/>
            <person name="Theobald S."/>
            <person name="Kildgaard S."/>
            <person name="Isbrandt T."/>
            <person name="Kuo A."/>
            <person name="Sato A."/>
            <person name="Lyhne E.K."/>
            <person name="Kogle M.E."/>
            <person name="Wiebenga A."/>
            <person name="Kun R.S."/>
            <person name="Lubbers R.J."/>
            <person name="Makela M.R."/>
            <person name="Barry K."/>
            <person name="Chovatia M."/>
            <person name="Clum A."/>
            <person name="Daum C."/>
            <person name="Haridas S."/>
            <person name="He G."/>
            <person name="LaButti K."/>
            <person name="Lipzen A."/>
            <person name="Mondo S."/>
            <person name="Riley R."/>
            <person name="Salamov A."/>
            <person name="Simmons B.A."/>
            <person name="Magnuson J.K."/>
            <person name="Henrissat B."/>
            <person name="Mortensen U.H."/>
            <person name="Larsen T.O."/>
            <person name="Devries R.P."/>
            <person name="Grigoriev I.V."/>
            <person name="Machida M."/>
            <person name="Baker S.E."/>
            <person name="Andersen M.R."/>
        </authorList>
    </citation>
    <scope>NUCLEOTIDE SEQUENCE [LARGE SCALE GENOMIC DNA]</scope>
    <source>
        <strain evidence="7 8">CBS 117626</strain>
    </source>
</reference>
<evidence type="ECO:0000259" key="6">
    <source>
        <dbReference type="Pfam" id="PF06722"/>
    </source>
</evidence>
<keyword evidence="3" id="KW-0443">Lipid metabolism</keyword>
<sequence length="817" mass="90077">MEKNQPAEYSMPETAGWSQDGAQVIDDGRIEIDIDSKLCRTISRLNLASRDERSASPPAHLEDVIPDLQLNIVIQVVGSRGDVQPFIALGNELQRYGHRVRLATHDIFDSFVRDSGLEFYPIGGDPSELMAYMVKNPGLIPQMKSLRSGEIQRKRAMVAEMLHGCWDSCINNDPLSKSPFVADAIIANPPSFAHIHCAQALSIPLHLMFTMPWSSTKSFPHPLANLKYSTTEPRSGNYISYGVVEWMTWQGLGDIINEWRCSIDLEPIPATEGPCLAETLKVPFTYCWSPSLMPKPPDWPSHIDVCGFFFRSLPSYTPPPDLDGFLRNATMTRIILEAVRLLGIRAIVSRGWSQLGATSSDDQVFYLGDCPHEWLFQHVAAVVHHGGAGTTACGLRFGKPTTVIPFFGDQLFWGNLVASCGLGPKPIPHRLLTTESLAKAIRFCLQPEALSAAQDVAARMSHEEGVAAAVASFHRNLPSLDTMRCQALHSEPAVWQLKKSSKHPSIRLSKIAAELLVEHRRLKITDLQPYETKLVFIQNRRWDPVTGTASSLLSTGTDMLKATGDIVYRPYQEFRRIPKSKSELSLPEPSGSRSPSPASAAEAASLTPSMIEKRSKMKTTGVAMGSSAQSLGKAVGYWYKGVLIDMPLAVSEGLRAVPRLYGDEVNDYGNVRDWKSGVTFAGNNFVHGMVDGFSDIWTQPYKGGQKEGAKGVMKGVVKGTLGVTTKVSSGKSPMLQRAWPNLTFPIPAALGLVAYPAHGMMKSLYTATHSKTRQRIHQARIQEGKYLAENSAKSQMYRQSIVRNFEALYRKPVDDTG</sequence>
<dbReference type="CDD" id="cd03784">
    <property type="entry name" value="GT1_Gtf-like"/>
    <property type="match status" value="1"/>
</dbReference>
<evidence type="ECO:0000256" key="3">
    <source>
        <dbReference type="ARBA" id="ARBA00023098"/>
    </source>
</evidence>
<feature type="region of interest" description="Disordered" evidence="4">
    <location>
        <begin position="579"/>
        <end position="610"/>
    </location>
</feature>
<dbReference type="PANTHER" id="PTHR48050">
    <property type="entry name" value="STEROL 3-BETA-GLUCOSYLTRANSFERASE"/>
    <property type="match status" value="1"/>
</dbReference>
<dbReference type="PANTHER" id="PTHR48050:SF27">
    <property type="entry name" value="GLUCOSYLTRANSFERASE, PUTATIVE (AFU_ORTHOLOGUE AFUA_7G04880)-RELATED"/>
    <property type="match status" value="1"/>
</dbReference>
<dbReference type="InterPro" id="IPR050426">
    <property type="entry name" value="Glycosyltransferase_28"/>
</dbReference>
<dbReference type="FunFam" id="3.40.50.2000:FF:000100">
    <property type="entry name" value="Glycosyltransferase family 1 protein"/>
    <property type="match status" value="1"/>
</dbReference>